<dbReference type="PANTHER" id="PTHR10948">
    <property type="entry name" value="TRANSPOSASE"/>
    <property type="match status" value="1"/>
</dbReference>
<dbReference type="InterPro" id="IPR051917">
    <property type="entry name" value="Transposase-Integrase"/>
</dbReference>
<dbReference type="GO" id="GO:0004803">
    <property type="term" value="F:transposase activity"/>
    <property type="evidence" value="ECO:0007669"/>
    <property type="project" value="TreeGrafter"/>
</dbReference>
<reference evidence="1" key="1">
    <citation type="submission" date="2015-11" db="EMBL/GenBank/DDBJ databases">
        <title>ICESpy009, a conjugative genetic element carrying mef(E) in Streptococcus pyogenes.</title>
        <authorList>
            <person name="Del Grosso M."/>
            <person name="Camilli R."/>
            <person name="Rizzi E."/>
            <person name="Pietrelli A."/>
            <person name="De Bellis G."/>
            <person name="Pantosti A."/>
        </authorList>
    </citation>
    <scope>NUCLEOTIDE SEQUENCE</scope>
    <source>
        <strain evidence="1">MB56Spyo009</strain>
    </source>
</reference>
<proteinExistence type="predicted"/>
<organism evidence="1">
    <name type="scientific">Streptococcus pyogenes</name>
    <dbReference type="NCBI Taxonomy" id="1314"/>
    <lineage>
        <taxon>Bacteria</taxon>
        <taxon>Bacillati</taxon>
        <taxon>Bacillota</taxon>
        <taxon>Bacilli</taxon>
        <taxon>Lactobacillales</taxon>
        <taxon>Streptococcaceae</taxon>
        <taxon>Streptococcus</taxon>
    </lineage>
</organism>
<name>A0A146BEY1_STRPY</name>
<dbReference type="SUPFAM" id="SSF53098">
    <property type="entry name" value="Ribonuclease H-like"/>
    <property type="match status" value="1"/>
</dbReference>
<dbReference type="GO" id="GO:0032196">
    <property type="term" value="P:transposition"/>
    <property type="evidence" value="ECO:0007669"/>
    <property type="project" value="TreeGrafter"/>
</dbReference>
<dbReference type="EMBL" id="KU056701">
    <property type="protein sequence ID" value="AMW92439.1"/>
    <property type="molecule type" value="Genomic_DNA"/>
</dbReference>
<dbReference type="AlphaFoldDB" id="A0A146BEY1"/>
<sequence length="104" mass="12103">MTSDIESEFSLLVDLVSVDINFAHPYSSHESGTNENFNGLLREFFPKRQSLKPITDEEFTRYVSAINNRPRRLHHYNTATFQFGLAKKLKQWNTKISANLLHMT</sequence>
<accession>A0A146BEY1</accession>
<dbReference type="PANTHER" id="PTHR10948:SF23">
    <property type="entry name" value="TRANSPOSASE INSI FOR INSERTION SEQUENCE ELEMENT IS30A-RELATED"/>
    <property type="match status" value="1"/>
</dbReference>
<dbReference type="InterPro" id="IPR012337">
    <property type="entry name" value="RNaseH-like_sf"/>
</dbReference>
<dbReference type="GO" id="GO:0005829">
    <property type="term" value="C:cytosol"/>
    <property type="evidence" value="ECO:0007669"/>
    <property type="project" value="TreeGrafter"/>
</dbReference>
<evidence type="ECO:0000313" key="1">
    <source>
        <dbReference type="EMBL" id="AMW92439.1"/>
    </source>
</evidence>
<protein>
    <submittedName>
        <fullName evidence="1">Transposase</fullName>
    </submittedName>
</protein>